<dbReference type="InterPro" id="IPR001387">
    <property type="entry name" value="Cro/C1-type_HTH"/>
</dbReference>
<dbReference type="SUPFAM" id="SSF47413">
    <property type="entry name" value="lambda repressor-like DNA-binding domains"/>
    <property type="match status" value="1"/>
</dbReference>
<protein>
    <recommendedName>
        <fullName evidence="1">HTH cro/C1-type domain-containing protein</fullName>
    </recommendedName>
</protein>
<dbReference type="InterPro" id="IPR010982">
    <property type="entry name" value="Lambda_DNA-bd_dom_sf"/>
</dbReference>
<accession>A0A2H4JAT3</accession>
<name>A0A2H4JAT3_9CAUD</name>
<organism evidence="2">
    <name type="scientific">uncultured Caudovirales phage</name>
    <dbReference type="NCBI Taxonomy" id="2100421"/>
    <lineage>
        <taxon>Viruses</taxon>
        <taxon>Duplodnaviria</taxon>
        <taxon>Heunggongvirae</taxon>
        <taxon>Uroviricota</taxon>
        <taxon>Caudoviricetes</taxon>
        <taxon>Peduoviridae</taxon>
        <taxon>Maltschvirus</taxon>
        <taxon>Maltschvirus maltsch</taxon>
    </lineage>
</organism>
<feature type="domain" description="HTH cro/C1-type" evidence="1">
    <location>
        <begin position="7"/>
        <end position="61"/>
    </location>
</feature>
<proteinExistence type="predicted"/>
<dbReference type="Gene3D" id="1.10.260.40">
    <property type="entry name" value="lambda repressor-like DNA-binding domains"/>
    <property type="match status" value="1"/>
</dbReference>
<evidence type="ECO:0000313" key="2">
    <source>
        <dbReference type="EMBL" id="ASN69616.1"/>
    </source>
</evidence>
<dbReference type="GO" id="GO:0003677">
    <property type="term" value="F:DNA binding"/>
    <property type="evidence" value="ECO:0007669"/>
    <property type="project" value="InterPro"/>
</dbReference>
<reference evidence="2" key="1">
    <citation type="submission" date="2017-06" db="EMBL/GenBank/DDBJ databases">
        <title>Novel phages from South African skin metaviromes.</title>
        <authorList>
            <person name="van Zyl L.J."/>
            <person name="Abrahams Y."/>
            <person name="Stander E.A."/>
            <person name="Kirby B.M."/>
            <person name="Clavaud C."/>
            <person name="Farcet C."/>
            <person name="Breton L."/>
            <person name="Trindade M.I."/>
        </authorList>
    </citation>
    <scope>NUCLEOTIDE SEQUENCE</scope>
</reference>
<evidence type="ECO:0000259" key="1">
    <source>
        <dbReference type="PROSITE" id="PS50943"/>
    </source>
</evidence>
<dbReference type="CDD" id="cd00093">
    <property type="entry name" value="HTH_XRE"/>
    <property type="match status" value="1"/>
</dbReference>
<dbReference type="PROSITE" id="PS50943">
    <property type="entry name" value="HTH_CROC1"/>
    <property type="match status" value="1"/>
</dbReference>
<gene>
    <name evidence="2" type="ORF">9AX2_30</name>
</gene>
<dbReference type="EMBL" id="MF417893">
    <property type="protein sequence ID" value="ASN69616.1"/>
    <property type="molecule type" value="Genomic_DNA"/>
</dbReference>
<sequence length="86" mass="9970">MILQHKLVSLRMYNRLNQQDMADLIGVDKRTYVNKEHGVTQFKANEMFLIAQRLGKGIEEIFLPTNFMNHEVLGAEEVESETYNIG</sequence>